<gene>
    <name evidence="1" type="ORF">V6N11_058488</name>
</gene>
<evidence type="ECO:0000313" key="1">
    <source>
        <dbReference type="EMBL" id="KAK9044590.1"/>
    </source>
</evidence>
<evidence type="ECO:0008006" key="3">
    <source>
        <dbReference type="Google" id="ProtNLM"/>
    </source>
</evidence>
<keyword evidence="2" id="KW-1185">Reference proteome</keyword>
<dbReference type="Proteomes" id="UP001396334">
    <property type="component" value="Unassembled WGS sequence"/>
</dbReference>
<reference evidence="1 2" key="1">
    <citation type="journal article" date="2024" name="G3 (Bethesda)">
        <title>Genome assembly of Hibiscus sabdariffa L. provides insights into metabolisms of medicinal natural products.</title>
        <authorList>
            <person name="Kim T."/>
        </authorList>
    </citation>
    <scope>NUCLEOTIDE SEQUENCE [LARGE SCALE GENOMIC DNA]</scope>
    <source>
        <strain evidence="1">TK-2024</strain>
        <tissue evidence="1">Old leaves</tissue>
    </source>
</reference>
<sequence>MASRMNALKVIERLDGSVLYGSRVRVSFASRETRDSFWRQKRGVVDSGKMSILSTCAIGWVKKVVSIRALAQEMAEARLEGFELMWVTGSMVLLAFPDAETCGRLVLSPSMWSTWFDRLEEWSDLILRKGRAVSNGVIGWSIRHAGRTDGLIETIKAEGTRGGASSAGAVLDATEGDRTRDCDEAAPNQVSVTRKHSNLGIFDTSKGEGESIVGLGHTALATEVVVGAAGAMLIPTIGTIPGGVRKVKSVTSLVEALSSSAQQRVIAVARSKRGRSQPARNHGLVGRVEEGVCAPIDGEEQAVLWGELAASLKSESLPL</sequence>
<name>A0ABR2U4H0_9ROSI</name>
<dbReference type="EMBL" id="JBBPBN010000002">
    <property type="protein sequence ID" value="KAK9044590.1"/>
    <property type="molecule type" value="Genomic_DNA"/>
</dbReference>
<protein>
    <recommendedName>
        <fullName evidence="3">DUF4283 domain-containing protein</fullName>
    </recommendedName>
</protein>
<organism evidence="1 2">
    <name type="scientific">Hibiscus sabdariffa</name>
    <name type="common">roselle</name>
    <dbReference type="NCBI Taxonomy" id="183260"/>
    <lineage>
        <taxon>Eukaryota</taxon>
        <taxon>Viridiplantae</taxon>
        <taxon>Streptophyta</taxon>
        <taxon>Embryophyta</taxon>
        <taxon>Tracheophyta</taxon>
        <taxon>Spermatophyta</taxon>
        <taxon>Magnoliopsida</taxon>
        <taxon>eudicotyledons</taxon>
        <taxon>Gunneridae</taxon>
        <taxon>Pentapetalae</taxon>
        <taxon>rosids</taxon>
        <taxon>malvids</taxon>
        <taxon>Malvales</taxon>
        <taxon>Malvaceae</taxon>
        <taxon>Malvoideae</taxon>
        <taxon>Hibiscus</taxon>
    </lineage>
</organism>
<accession>A0ABR2U4H0</accession>
<comment type="caution">
    <text evidence="1">The sequence shown here is derived from an EMBL/GenBank/DDBJ whole genome shotgun (WGS) entry which is preliminary data.</text>
</comment>
<evidence type="ECO:0000313" key="2">
    <source>
        <dbReference type="Proteomes" id="UP001396334"/>
    </source>
</evidence>
<proteinExistence type="predicted"/>